<evidence type="ECO:0000256" key="1">
    <source>
        <dbReference type="SAM" id="Phobius"/>
    </source>
</evidence>
<dbReference type="RefSeq" id="WP_143045161.1">
    <property type="nucleotide sequence ID" value="NZ_FNSU01000003.1"/>
</dbReference>
<comment type="caution">
    <text evidence="2">The sequence shown here is derived from an EMBL/GenBank/DDBJ whole genome shotgun (WGS) entry which is preliminary data.</text>
</comment>
<keyword evidence="1" id="KW-0812">Transmembrane</keyword>
<name>A0A9X9FXY4_PSEMA</name>
<organism evidence="2 3">
    <name type="scientific">Pseudomonas marginalis</name>
    <name type="common">Pseudomonas panacis</name>
    <dbReference type="NCBI Taxonomy" id="298"/>
    <lineage>
        <taxon>Bacteria</taxon>
        <taxon>Pseudomonadati</taxon>
        <taxon>Pseudomonadota</taxon>
        <taxon>Gammaproteobacteria</taxon>
        <taxon>Pseudomonadales</taxon>
        <taxon>Pseudomonadaceae</taxon>
        <taxon>Pseudomonas</taxon>
    </lineage>
</organism>
<dbReference type="OrthoDB" id="7889003at2"/>
<proteinExistence type="predicted"/>
<feature type="transmembrane region" description="Helical" evidence="1">
    <location>
        <begin position="246"/>
        <end position="264"/>
    </location>
</feature>
<dbReference type="EMBL" id="VFEQ01000007">
    <property type="protein sequence ID" value="TWR59803.1"/>
    <property type="molecule type" value="Genomic_DNA"/>
</dbReference>
<reference evidence="2 3" key="1">
    <citation type="submission" date="2019-06" db="EMBL/GenBank/DDBJ databases">
        <title>Pseudomonas bimorpha sp. nov. isolated from bovine raw milk and skim milk concentrate.</title>
        <authorList>
            <person name="Hofmann K."/>
            <person name="Huptas C."/>
            <person name="Doll E."/>
            <person name="Scherer S."/>
            <person name="Wenning M."/>
        </authorList>
    </citation>
    <scope>NUCLEOTIDE SEQUENCE [LARGE SCALE GENOMIC DNA]</scope>
    <source>
        <strain evidence="2 3">DSM 13124</strain>
    </source>
</reference>
<sequence>MATTIKERDKARKDVEDLHQESGRVYFIHYSCESFDKNSSTGSVKVAQISIGRLLSGETQSWSILKSAELQGCLDTIPENFNRLEKIMLDGFFQFLSKHDDCYFVHWNMRNDHYGFPALEHRYRALGGVPCVVRDAQKINLSRLLWRLYGDHYANHTSKSGKPGRLFRLIELNSIGDKGALLGEAEPKAFEAGDYLRVQESTLRKLEIFHCIFELARRKKLKTDTSWLDTSRLHPLFILDTIKRHWLVTLILFGTSLITALIKLQDWIEPFYSNTNS</sequence>
<dbReference type="Proteomes" id="UP000316123">
    <property type="component" value="Unassembled WGS sequence"/>
</dbReference>
<accession>A0A9X9FXY4</accession>
<gene>
    <name evidence="2" type="ORF">FIV41_13705</name>
</gene>
<evidence type="ECO:0000313" key="2">
    <source>
        <dbReference type="EMBL" id="TWR59803.1"/>
    </source>
</evidence>
<keyword evidence="1" id="KW-1133">Transmembrane helix</keyword>
<dbReference type="AlphaFoldDB" id="A0A9X9FXY4"/>
<keyword evidence="1" id="KW-0472">Membrane</keyword>
<protein>
    <submittedName>
        <fullName evidence="2">Uncharacterized protein</fullName>
    </submittedName>
</protein>
<evidence type="ECO:0000313" key="3">
    <source>
        <dbReference type="Proteomes" id="UP000316123"/>
    </source>
</evidence>